<protein>
    <submittedName>
        <fullName evidence="1">Uncharacterized protein</fullName>
    </submittedName>
</protein>
<name>A0A0E9RW20_ANGAN</name>
<dbReference type="AlphaFoldDB" id="A0A0E9RW20"/>
<sequence length="50" mass="6124">MGTHRNLFLFSLIHSEDEHIRCTCRCTQIKCFLFLFFRMFLCKGRILHFL</sequence>
<evidence type="ECO:0000313" key="1">
    <source>
        <dbReference type="EMBL" id="JAH33052.1"/>
    </source>
</evidence>
<dbReference type="EMBL" id="GBXM01075525">
    <property type="protein sequence ID" value="JAH33052.1"/>
    <property type="molecule type" value="Transcribed_RNA"/>
</dbReference>
<proteinExistence type="predicted"/>
<accession>A0A0E9RW20</accession>
<organism evidence="1">
    <name type="scientific">Anguilla anguilla</name>
    <name type="common">European freshwater eel</name>
    <name type="synonym">Muraena anguilla</name>
    <dbReference type="NCBI Taxonomy" id="7936"/>
    <lineage>
        <taxon>Eukaryota</taxon>
        <taxon>Metazoa</taxon>
        <taxon>Chordata</taxon>
        <taxon>Craniata</taxon>
        <taxon>Vertebrata</taxon>
        <taxon>Euteleostomi</taxon>
        <taxon>Actinopterygii</taxon>
        <taxon>Neopterygii</taxon>
        <taxon>Teleostei</taxon>
        <taxon>Anguilliformes</taxon>
        <taxon>Anguillidae</taxon>
        <taxon>Anguilla</taxon>
    </lineage>
</organism>
<reference evidence="1" key="2">
    <citation type="journal article" date="2015" name="Fish Shellfish Immunol.">
        <title>Early steps in the European eel (Anguilla anguilla)-Vibrio vulnificus interaction in the gills: Role of the RtxA13 toxin.</title>
        <authorList>
            <person name="Callol A."/>
            <person name="Pajuelo D."/>
            <person name="Ebbesson L."/>
            <person name="Teles M."/>
            <person name="MacKenzie S."/>
            <person name="Amaro C."/>
        </authorList>
    </citation>
    <scope>NUCLEOTIDE SEQUENCE</scope>
</reference>
<reference evidence="1" key="1">
    <citation type="submission" date="2014-11" db="EMBL/GenBank/DDBJ databases">
        <authorList>
            <person name="Amaro Gonzalez C."/>
        </authorList>
    </citation>
    <scope>NUCLEOTIDE SEQUENCE</scope>
</reference>